<evidence type="ECO:0000313" key="3">
    <source>
        <dbReference type="EMBL" id="OBR97024.1"/>
    </source>
</evidence>
<proteinExistence type="predicted"/>
<dbReference type="SUPFAM" id="SSF51658">
    <property type="entry name" value="Xylose isomerase-like"/>
    <property type="match status" value="1"/>
</dbReference>
<keyword evidence="2" id="KW-0540">Nuclease</keyword>
<dbReference type="InterPro" id="IPR013022">
    <property type="entry name" value="Xyl_isomerase-like_TIM-brl"/>
</dbReference>
<dbReference type="EC" id="3.1.21.2" evidence="2"/>
<sequence length="267" mass="31004">MKIGINASFKKLHLIKETFKEYNIQHIQIALPANLDMISNDIYNMVSKYKIENPGIEISIHAYPFNFAESVEVVRNTWIELAHKTIDFANNIEAVFVNFHCGYGIDAGKRKQHDEVVRKLIPVLYKITDLGVRNNIEIHIENLYSEQRNSDFCKIGDRLSDFQKIFESIDSSMLKLCYDYGHGNLDENGIDILRKFYYRLGSIHAHDNDQLADIHWPIGNRDLGSIKWDEEIKFLNSINYKGAFILEGYPNDQLESLKYLKKLNLEG</sequence>
<feature type="domain" description="Xylose isomerase-like TIM barrel" evidence="1">
    <location>
        <begin position="48"/>
        <end position="262"/>
    </location>
</feature>
<dbReference type="RefSeq" id="WP_063601932.1">
    <property type="nucleotide sequence ID" value="NZ_LITQ01000028.1"/>
</dbReference>
<gene>
    <name evidence="2" type="primary">nfo_3</name>
    <name evidence="3" type="synonym">nfo_2</name>
    <name evidence="3" type="ORF">CLCOS_06170</name>
    <name evidence="2" type="ORF">WX73_01894</name>
</gene>
<keyword evidence="2" id="KW-0378">Hydrolase</keyword>
<dbReference type="GO" id="GO:0008833">
    <property type="term" value="F:deoxyribonuclease IV (phage-T4-induced) activity"/>
    <property type="evidence" value="ECO:0007669"/>
    <property type="project" value="UniProtKB-EC"/>
</dbReference>
<dbReference type="Proteomes" id="UP000077384">
    <property type="component" value="Unassembled WGS sequence"/>
</dbReference>
<keyword evidence="5" id="KW-1185">Reference proteome</keyword>
<dbReference type="InterPro" id="IPR036237">
    <property type="entry name" value="Xyl_isomerase-like_sf"/>
</dbReference>
<dbReference type="Gene3D" id="3.20.20.150">
    <property type="entry name" value="Divalent-metal-dependent TIM barrel enzymes"/>
    <property type="match status" value="1"/>
</dbReference>
<accession>A0A166RPK1</accession>
<reference evidence="2 4" key="1">
    <citation type="journal article" date="2015" name="Biotechnol. Bioeng.">
        <title>Genome sequence and phenotypic characterization of Caulobacter segnis.</title>
        <authorList>
            <person name="Patel S."/>
            <person name="Fletcher B."/>
            <person name="Scott D.C."/>
            <person name="Ely B."/>
        </authorList>
    </citation>
    <scope>NUCLEOTIDE SEQUENCE [LARGE SCALE GENOMIC DNA]</scope>
    <source>
        <strain evidence="2 4">PS02</strain>
    </source>
</reference>
<evidence type="ECO:0000313" key="4">
    <source>
        <dbReference type="Proteomes" id="UP000077384"/>
    </source>
</evidence>
<dbReference type="Proteomes" id="UP000093694">
    <property type="component" value="Unassembled WGS sequence"/>
</dbReference>
<reference evidence="3 5" key="2">
    <citation type="journal article" date="2016" name="Front. Microbiol.">
        <title>Industrial Acetogenic Biocatalysts: A Comparative Metabolic and Genomic Analysis.</title>
        <authorList>
            <person name="Bengelsdorf F."/>
            <person name="Poehlein A."/>
            <person name="Sonja S."/>
            <person name="Erz C."/>
            <person name="Hummel T."/>
            <person name="Hoffmeister S."/>
            <person name="Daniel R."/>
            <person name="Durre P."/>
        </authorList>
    </citation>
    <scope>NUCLEOTIDE SEQUENCE [LARGE SCALE GENOMIC DNA]</scope>
    <source>
        <strain evidence="3 5">PTA-10522</strain>
    </source>
</reference>
<evidence type="ECO:0000313" key="5">
    <source>
        <dbReference type="Proteomes" id="UP000093694"/>
    </source>
</evidence>
<dbReference type="EMBL" id="LITQ01000028">
    <property type="protein sequence ID" value="OAA90983.1"/>
    <property type="molecule type" value="Genomic_DNA"/>
</dbReference>
<dbReference type="InterPro" id="IPR050312">
    <property type="entry name" value="IolE/XylAMocC-like"/>
</dbReference>
<protein>
    <submittedName>
        <fullName evidence="2">Endonuclease 4</fullName>
        <ecNumber evidence="2">3.1.21.2</ecNumber>
    </submittedName>
</protein>
<keyword evidence="2" id="KW-0255">Endonuclease</keyword>
<dbReference type="PANTHER" id="PTHR12110">
    <property type="entry name" value="HYDROXYPYRUVATE ISOMERASE"/>
    <property type="match status" value="1"/>
</dbReference>
<evidence type="ECO:0000259" key="1">
    <source>
        <dbReference type="Pfam" id="PF01261"/>
    </source>
</evidence>
<name>A0A166RPK1_9CLOT</name>
<dbReference type="PATRIC" id="fig|1705578.3.peg.2149"/>
<dbReference type="AlphaFoldDB" id="A0A166RPK1"/>
<evidence type="ECO:0000313" key="2">
    <source>
        <dbReference type="EMBL" id="OAA90983.1"/>
    </source>
</evidence>
<comment type="caution">
    <text evidence="2">The sequence shown here is derived from an EMBL/GenBank/DDBJ whole genome shotgun (WGS) entry which is preliminary data.</text>
</comment>
<organism evidence="2 4">
    <name type="scientific">Clostridium coskatii</name>
    <dbReference type="NCBI Taxonomy" id="1705578"/>
    <lineage>
        <taxon>Bacteria</taxon>
        <taxon>Bacillati</taxon>
        <taxon>Bacillota</taxon>
        <taxon>Clostridia</taxon>
        <taxon>Eubacteriales</taxon>
        <taxon>Clostridiaceae</taxon>
        <taxon>Clostridium</taxon>
    </lineage>
</organism>
<dbReference type="EMBL" id="LROR01000029">
    <property type="protein sequence ID" value="OBR97024.1"/>
    <property type="molecule type" value="Genomic_DNA"/>
</dbReference>
<dbReference type="Pfam" id="PF01261">
    <property type="entry name" value="AP_endonuc_2"/>
    <property type="match status" value="1"/>
</dbReference>